<dbReference type="Proteomes" id="UP000231414">
    <property type="component" value="Unassembled WGS sequence"/>
</dbReference>
<dbReference type="GO" id="GO:0008295">
    <property type="term" value="P:spermidine biosynthetic process"/>
    <property type="evidence" value="ECO:0007669"/>
    <property type="project" value="UniProtKB-KW"/>
</dbReference>
<keyword evidence="6" id="KW-0865">Zymogen</keyword>
<dbReference type="InterPro" id="IPR017716">
    <property type="entry name" value="S-AdoMet_deCOase_pro-enz"/>
</dbReference>
<dbReference type="PANTHER" id="PTHR33866:SF2">
    <property type="entry name" value="S-ADENOSYLMETHIONINE DECARBOXYLASE PROENZYME"/>
    <property type="match status" value="1"/>
</dbReference>
<keyword evidence="4" id="KW-0745">Spermidine biosynthesis</keyword>
<dbReference type="EMBL" id="PEYW01000002">
    <property type="protein sequence ID" value="PIS21143.1"/>
    <property type="molecule type" value="Genomic_DNA"/>
</dbReference>
<dbReference type="Pfam" id="PF02675">
    <property type="entry name" value="AdoMet_dc"/>
    <property type="match status" value="1"/>
</dbReference>
<comment type="cofactor">
    <cofactor evidence="1">
        <name>pyruvate</name>
        <dbReference type="ChEBI" id="CHEBI:15361"/>
    </cofactor>
</comment>
<accession>A0A2H0X880</accession>
<evidence type="ECO:0000256" key="9">
    <source>
        <dbReference type="ARBA" id="ARBA00023317"/>
    </source>
</evidence>
<keyword evidence="2" id="KW-0210">Decarboxylase</keyword>
<dbReference type="SUPFAM" id="SSF56276">
    <property type="entry name" value="S-adenosylmethionine decarboxylase"/>
    <property type="match status" value="1"/>
</dbReference>
<evidence type="ECO:0000256" key="6">
    <source>
        <dbReference type="ARBA" id="ARBA00023145"/>
    </source>
</evidence>
<keyword evidence="5" id="KW-0620">Polyamine biosynthesis</keyword>
<reference evidence="11" key="1">
    <citation type="submission" date="2017-09" db="EMBL/GenBank/DDBJ databases">
        <title>Depth-based differentiation of microbial function through sediment-hosted aquifers and enrichment of novel symbionts in the deep terrestrial subsurface.</title>
        <authorList>
            <person name="Probst A.J."/>
            <person name="Ladd B."/>
            <person name="Jarett J.K."/>
            <person name="Geller-Mcgrath D.E."/>
            <person name="Sieber C.M.K."/>
            <person name="Emerson J.B."/>
            <person name="Anantharaman K."/>
            <person name="Thomas B.C."/>
            <person name="Malmstrom R."/>
            <person name="Stieglmeier M."/>
            <person name="Klingl A."/>
            <person name="Woyke T."/>
            <person name="Ryan C.M."/>
            <person name="Banfield J.F."/>
        </authorList>
    </citation>
    <scope>NUCLEOTIDE SEQUENCE [LARGE SCALE GENOMIC DNA]</scope>
</reference>
<evidence type="ECO:0000256" key="3">
    <source>
        <dbReference type="ARBA" id="ARBA00022813"/>
    </source>
</evidence>
<evidence type="ECO:0000313" key="11">
    <source>
        <dbReference type="Proteomes" id="UP000231414"/>
    </source>
</evidence>
<name>A0A2H0X880_UNCKA</name>
<gene>
    <name evidence="10" type="primary">speD</name>
    <name evidence="10" type="ORF">COT52_00120</name>
</gene>
<dbReference type="InterPro" id="IPR003826">
    <property type="entry name" value="AdoMetDC_fam_prok"/>
</dbReference>
<dbReference type="PANTHER" id="PTHR33866">
    <property type="entry name" value="S-ADENOSYLMETHIONINE DECARBOXYLASE PROENZYME"/>
    <property type="match status" value="1"/>
</dbReference>
<dbReference type="GO" id="GO:0005829">
    <property type="term" value="C:cytosol"/>
    <property type="evidence" value="ECO:0007669"/>
    <property type="project" value="TreeGrafter"/>
</dbReference>
<dbReference type="NCBIfam" id="TIGR03330">
    <property type="entry name" value="SAM_DCase_Bsu"/>
    <property type="match status" value="1"/>
</dbReference>
<comment type="caution">
    <text evidence="10">The sequence shown here is derived from an EMBL/GenBank/DDBJ whole genome shotgun (WGS) entry which is preliminary data.</text>
</comment>
<evidence type="ECO:0000256" key="1">
    <source>
        <dbReference type="ARBA" id="ARBA00001928"/>
    </source>
</evidence>
<evidence type="ECO:0000256" key="8">
    <source>
        <dbReference type="ARBA" id="ARBA00023270"/>
    </source>
</evidence>
<dbReference type="GO" id="GO:0004014">
    <property type="term" value="F:adenosylmethionine decarboxylase activity"/>
    <property type="evidence" value="ECO:0007669"/>
    <property type="project" value="InterPro"/>
</dbReference>
<evidence type="ECO:0000256" key="4">
    <source>
        <dbReference type="ARBA" id="ARBA00023066"/>
    </source>
</evidence>
<keyword evidence="7" id="KW-0456">Lyase</keyword>
<evidence type="ECO:0000256" key="7">
    <source>
        <dbReference type="ARBA" id="ARBA00023239"/>
    </source>
</evidence>
<keyword evidence="8" id="KW-0704">Schiff base</keyword>
<keyword evidence="9" id="KW-0670">Pyruvate</keyword>
<protein>
    <submittedName>
        <fullName evidence="10">Adenosylmethionine decarboxylase</fullName>
    </submittedName>
</protein>
<sequence>MVKYYHFMNKKAKDVFINHIAARIENADSSFLNCPELLEEALTKVCQETGLSIVKRVSHQFNPTGVSLVFILGESHLAVHTWPESKFAHLDLVTCSGATNVNILKNSLIKNFKTDQIKIKIIDD</sequence>
<proteinExistence type="predicted"/>
<evidence type="ECO:0000313" key="10">
    <source>
        <dbReference type="EMBL" id="PIS21143.1"/>
    </source>
</evidence>
<dbReference type="AlphaFoldDB" id="A0A2H0X880"/>
<dbReference type="Gene3D" id="3.60.90.10">
    <property type="entry name" value="S-adenosylmethionine decarboxylase"/>
    <property type="match status" value="1"/>
</dbReference>
<keyword evidence="3" id="KW-0068">Autocatalytic cleavage</keyword>
<evidence type="ECO:0000256" key="5">
    <source>
        <dbReference type="ARBA" id="ARBA00023115"/>
    </source>
</evidence>
<organism evidence="10 11">
    <name type="scientific">candidate division WWE3 bacterium CG08_land_8_20_14_0_20_43_13</name>
    <dbReference type="NCBI Taxonomy" id="1975087"/>
    <lineage>
        <taxon>Bacteria</taxon>
        <taxon>Katanobacteria</taxon>
    </lineage>
</organism>
<evidence type="ECO:0000256" key="2">
    <source>
        <dbReference type="ARBA" id="ARBA00022793"/>
    </source>
</evidence>
<dbReference type="InterPro" id="IPR016067">
    <property type="entry name" value="S-AdoMet_deCO2ase_core"/>
</dbReference>